<evidence type="ECO:0000313" key="1">
    <source>
        <dbReference type="EnsemblPlants" id="MELO3C032357.2.1"/>
    </source>
</evidence>
<sequence>MAIGVSIQQFYMNVTLEYIHWYNNITRLYITRPGAVVGHLISNNAKLRDVADDPQQILHICNNNERYIEEIHNMYDVRTYCTSTSS</sequence>
<name>A0A9I9EDU0_CUCME</name>
<proteinExistence type="predicted"/>
<dbReference type="AlphaFoldDB" id="A0A9I9EDU0"/>
<protein>
    <submittedName>
        <fullName evidence="1">Uncharacterized protein</fullName>
    </submittedName>
</protein>
<accession>A0A9I9EDU0</accession>
<organism evidence="1">
    <name type="scientific">Cucumis melo</name>
    <name type="common">Muskmelon</name>
    <dbReference type="NCBI Taxonomy" id="3656"/>
    <lineage>
        <taxon>Eukaryota</taxon>
        <taxon>Viridiplantae</taxon>
        <taxon>Streptophyta</taxon>
        <taxon>Embryophyta</taxon>
        <taxon>Tracheophyta</taxon>
        <taxon>Spermatophyta</taxon>
        <taxon>Magnoliopsida</taxon>
        <taxon>eudicotyledons</taxon>
        <taxon>Gunneridae</taxon>
        <taxon>Pentapetalae</taxon>
        <taxon>rosids</taxon>
        <taxon>fabids</taxon>
        <taxon>Cucurbitales</taxon>
        <taxon>Cucurbitaceae</taxon>
        <taxon>Benincaseae</taxon>
        <taxon>Cucumis</taxon>
    </lineage>
</organism>
<dbReference type="EnsemblPlants" id="MELO3C032357.2.1">
    <property type="protein sequence ID" value="MELO3C032357.2.1"/>
    <property type="gene ID" value="MELO3C032357.2"/>
</dbReference>
<reference evidence="1" key="1">
    <citation type="submission" date="2023-03" db="UniProtKB">
        <authorList>
            <consortium name="EnsemblPlants"/>
        </authorList>
    </citation>
    <scope>IDENTIFICATION</scope>
</reference>
<dbReference type="Gramene" id="MELO3C032357.2.1">
    <property type="protein sequence ID" value="MELO3C032357.2.1"/>
    <property type="gene ID" value="MELO3C032357.2"/>
</dbReference>